<evidence type="ECO:0000256" key="6">
    <source>
        <dbReference type="RuleBase" id="RU004466"/>
    </source>
</evidence>
<dbReference type="RefSeq" id="WP_103788169.1">
    <property type="nucleotide sequence ID" value="NZ_PQVF01000003.1"/>
</dbReference>
<dbReference type="PANTHER" id="PTHR12001">
    <property type="entry name" value="GERANYLGERANYL PYROPHOSPHATE SYNTHASE"/>
    <property type="match status" value="1"/>
</dbReference>
<protein>
    <submittedName>
        <fullName evidence="7">Isoprenyl synthetase</fullName>
    </submittedName>
</protein>
<dbReference type="Pfam" id="PF00348">
    <property type="entry name" value="polyprenyl_synt"/>
    <property type="match status" value="1"/>
</dbReference>
<evidence type="ECO:0000313" key="7">
    <source>
        <dbReference type="EMBL" id="POY38039.1"/>
    </source>
</evidence>
<evidence type="ECO:0000256" key="2">
    <source>
        <dbReference type="ARBA" id="ARBA00006706"/>
    </source>
</evidence>
<keyword evidence="8" id="KW-1185">Reference proteome</keyword>
<dbReference type="PROSITE" id="PS00723">
    <property type="entry name" value="POLYPRENYL_SYNTHASE_1"/>
    <property type="match status" value="1"/>
</dbReference>
<comment type="cofactor">
    <cofactor evidence="1">
        <name>Mg(2+)</name>
        <dbReference type="ChEBI" id="CHEBI:18420"/>
    </cofactor>
</comment>
<sequence length="324" mass="36502">MYSIKELQEIISKEVEGLSLPVTPAELYEPIRYLMAIGGKRMRPVLTLMGCNLFSNEIEQAKIPALGLEVFHNFTLMHDDIMDNAPIRRGKETVHEKWNANVAILSGDVMLVKAYELMMQSPDKYLRPVLNIFNKTAAEVCEGQQIDMNFEQYKTVQVEEYVNMIALKTAVLLGASLQIGALLGNASETDAEHLYQFGKNLGIAFQLQDDILDVYGAPEKFGKQVGGDIIANKKTFLLIKALELADAETLISLERWLNTEVFISEQKVNAITGIYNQLNVKELAEAEMLRYVNLALGHLNQINIASERKQLLDEFANQLLVREH</sequence>
<dbReference type="AlphaFoldDB" id="A0A2S5A6V5"/>
<dbReference type="EMBL" id="PQVF01000003">
    <property type="protein sequence ID" value="POY38039.1"/>
    <property type="molecule type" value="Genomic_DNA"/>
</dbReference>
<evidence type="ECO:0000313" key="8">
    <source>
        <dbReference type="Proteomes" id="UP000236893"/>
    </source>
</evidence>
<keyword evidence="3 6" id="KW-0808">Transferase</keyword>
<comment type="similarity">
    <text evidence="2 6">Belongs to the FPP/GGPP synthase family.</text>
</comment>
<dbReference type="CDD" id="cd00685">
    <property type="entry name" value="Trans_IPPS_HT"/>
    <property type="match status" value="1"/>
</dbReference>
<keyword evidence="5" id="KW-0460">Magnesium</keyword>
<dbReference type="GO" id="GO:0008299">
    <property type="term" value="P:isoprenoid biosynthetic process"/>
    <property type="evidence" value="ECO:0007669"/>
    <property type="project" value="InterPro"/>
</dbReference>
<evidence type="ECO:0000256" key="1">
    <source>
        <dbReference type="ARBA" id="ARBA00001946"/>
    </source>
</evidence>
<dbReference type="GO" id="GO:0004659">
    <property type="term" value="F:prenyltransferase activity"/>
    <property type="evidence" value="ECO:0007669"/>
    <property type="project" value="InterPro"/>
</dbReference>
<dbReference type="SUPFAM" id="SSF48576">
    <property type="entry name" value="Terpenoid synthases"/>
    <property type="match status" value="1"/>
</dbReference>
<reference evidence="7 8" key="1">
    <citation type="submission" date="2018-01" db="EMBL/GenBank/DDBJ databases">
        <authorList>
            <person name="Gaut B.S."/>
            <person name="Morton B.R."/>
            <person name="Clegg M.T."/>
            <person name="Duvall M.R."/>
        </authorList>
    </citation>
    <scope>NUCLEOTIDE SEQUENCE [LARGE SCALE GENOMIC DNA]</scope>
    <source>
        <strain evidence="7 8">HR-AV</strain>
    </source>
</reference>
<dbReference type="InterPro" id="IPR033749">
    <property type="entry name" value="Polyprenyl_synt_CS"/>
</dbReference>
<dbReference type="SFLD" id="SFLDG01017">
    <property type="entry name" value="Polyprenyl_Transferase_Like"/>
    <property type="match status" value="1"/>
</dbReference>
<dbReference type="SFLD" id="SFLDS00005">
    <property type="entry name" value="Isoprenoid_Synthase_Type_I"/>
    <property type="match status" value="1"/>
</dbReference>
<keyword evidence="4" id="KW-0479">Metal-binding</keyword>
<evidence type="ECO:0000256" key="4">
    <source>
        <dbReference type="ARBA" id="ARBA00022723"/>
    </source>
</evidence>
<proteinExistence type="inferred from homology"/>
<accession>A0A2S5A6V5</accession>
<dbReference type="InterPro" id="IPR008949">
    <property type="entry name" value="Isoprenoid_synthase_dom_sf"/>
</dbReference>
<name>A0A2S5A6V5_9SPHI</name>
<dbReference type="GO" id="GO:0046872">
    <property type="term" value="F:metal ion binding"/>
    <property type="evidence" value="ECO:0007669"/>
    <property type="project" value="UniProtKB-KW"/>
</dbReference>
<comment type="caution">
    <text evidence="7">The sequence shown here is derived from an EMBL/GenBank/DDBJ whole genome shotgun (WGS) entry which is preliminary data.</text>
</comment>
<dbReference type="OrthoDB" id="9805316at2"/>
<evidence type="ECO:0000256" key="5">
    <source>
        <dbReference type="ARBA" id="ARBA00022842"/>
    </source>
</evidence>
<dbReference type="InterPro" id="IPR000092">
    <property type="entry name" value="Polyprenyl_synt"/>
</dbReference>
<dbReference type="Gene3D" id="1.10.600.10">
    <property type="entry name" value="Farnesyl Diphosphate Synthase"/>
    <property type="match status" value="1"/>
</dbReference>
<evidence type="ECO:0000256" key="3">
    <source>
        <dbReference type="ARBA" id="ARBA00022679"/>
    </source>
</evidence>
<dbReference type="Proteomes" id="UP000236893">
    <property type="component" value="Unassembled WGS sequence"/>
</dbReference>
<gene>
    <name evidence="7" type="ORF">C3K47_05820</name>
</gene>
<organism evidence="7 8">
    <name type="scientific">Solitalea longa</name>
    <dbReference type="NCBI Taxonomy" id="2079460"/>
    <lineage>
        <taxon>Bacteria</taxon>
        <taxon>Pseudomonadati</taxon>
        <taxon>Bacteroidota</taxon>
        <taxon>Sphingobacteriia</taxon>
        <taxon>Sphingobacteriales</taxon>
        <taxon>Sphingobacteriaceae</taxon>
        <taxon>Solitalea</taxon>
    </lineage>
</organism>
<dbReference type="PANTHER" id="PTHR12001:SF85">
    <property type="entry name" value="SHORT CHAIN ISOPRENYL DIPHOSPHATE SYNTHASE"/>
    <property type="match status" value="1"/>
</dbReference>
<dbReference type="PROSITE" id="PS00444">
    <property type="entry name" value="POLYPRENYL_SYNTHASE_2"/>
    <property type="match status" value="1"/>
</dbReference>